<dbReference type="PANTHER" id="PTHR30543:SF21">
    <property type="entry name" value="NAD(P)H-DEPENDENT FMN REDUCTASE LOT6"/>
    <property type="match status" value="1"/>
</dbReference>
<dbReference type="GO" id="GO:0005829">
    <property type="term" value="C:cytosol"/>
    <property type="evidence" value="ECO:0007669"/>
    <property type="project" value="TreeGrafter"/>
</dbReference>
<dbReference type="Gene3D" id="3.40.50.360">
    <property type="match status" value="1"/>
</dbReference>
<gene>
    <name evidence="2" type="ORF">SAMN04487995_4653</name>
</gene>
<dbReference type="InterPro" id="IPR029039">
    <property type="entry name" value="Flavoprotein-like_sf"/>
</dbReference>
<keyword evidence="3" id="KW-1185">Reference proteome</keyword>
<evidence type="ECO:0000313" key="2">
    <source>
        <dbReference type="EMBL" id="SEJ42651.1"/>
    </source>
</evidence>
<dbReference type="GO" id="GO:0010181">
    <property type="term" value="F:FMN binding"/>
    <property type="evidence" value="ECO:0007669"/>
    <property type="project" value="TreeGrafter"/>
</dbReference>
<feature type="domain" description="NADPH-dependent FMN reductase-like" evidence="1">
    <location>
        <begin position="21"/>
        <end position="161"/>
    </location>
</feature>
<dbReference type="AlphaFoldDB" id="A0A1H6YMY1"/>
<dbReference type="Pfam" id="PF03358">
    <property type="entry name" value="FMN_red"/>
    <property type="match status" value="1"/>
</dbReference>
<sequence length="204" mass="23145">MANLVNKHTKLQTSIMYNLKIITSTVRPGRKGPLVAAWIAEIAKKHEEFNVELLDLGDIKLPLMDEANHPTMQKYEHEHTKKWSASIDEADAFIFVTAEYDFNYPAPLRNALEYLFHEWGYKAAGIVSYGGISAGTRAANSLKADLATFKIVPIYEAVNFPLFTQYINEEGEFVPTDSAYKTAENMIRELVRWTKGLKIVKESK</sequence>
<reference evidence="2 3" key="1">
    <citation type="submission" date="2016-10" db="EMBL/GenBank/DDBJ databases">
        <authorList>
            <person name="de Groot N.N."/>
        </authorList>
    </citation>
    <scope>NUCLEOTIDE SEQUENCE [LARGE SCALE GENOMIC DNA]</scope>
    <source>
        <strain evidence="2 3">DSM 19938</strain>
    </source>
</reference>
<dbReference type="PANTHER" id="PTHR30543">
    <property type="entry name" value="CHROMATE REDUCTASE"/>
    <property type="match status" value="1"/>
</dbReference>
<organism evidence="2 3">
    <name type="scientific">Dyadobacter koreensis</name>
    <dbReference type="NCBI Taxonomy" id="408657"/>
    <lineage>
        <taxon>Bacteria</taxon>
        <taxon>Pseudomonadati</taxon>
        <taxon>Bacteroidota</taxon>
        <taxon>Cytophagia</taxon>
        <taxon>Cytophagales</taxon>
        <taxon>Spirosomataceae</taxon>
        <taxon>Dyadobacter</taxon>
    </lineage>
</organism>
<dbReference type="InterPro" id="IPR005025">
    <property type="entry name" value="FMN_Rdtase-like_dom"/>
</dbReference>
<dbReference type="Proteomes" id="UP000199532">
    <property type="component" value="Unassembled WGS sequence"/>
</dbReference>
<evidence type="ECO:0000313" key="3">
    <source>
        <dbReference type="Proteomes" id="UP000199532"/>
    </source>
</evidence>
<dbReference type="InterPro" id="IPR050712">
    <property type="entry name" value="NAD(P)H-dep_reductase"/>
</dbReference>
<accession>A0A1H6YMY1</accession>
<protein>
    <submittedName>
        <fullName evidence="2">NAD(P)H-dependent FMN reductase</fullName>
    </submittedName>
</protein>
<dbReference type="GO" id="GO:0016491">
    <property type="term" value="F:oxidoreductase activity"/>
    <property type="evidence" value="ECO:0007669"/>
    <property type="project" value="InterPro"/>
</dbReference>
<dbReference type="SUPFAM" id="SSF52218">
    <property type="entry name" value="Flavoproteins"/>
    <property type="match status" value="1"/>
</dbReference>
<dbReference type="EMBL" id="FNXY01000007">
    <property type="protein sequence ID" value="SEJ42651.1"/>
    <property type="molecule type" value="Genomic_DNA"/>
</dbReference>
<name>A0A1H6YMY1_9BACT</name>
<dbReference type="STRING" id="408657.SAMN04487995_4653"/>
<evidence type="ECO:0000259" key="1">
    <source>
        <dbReference type="Pfam" id="PF03358"/>
    </source>
</evidence>
<proteinExistence type="predicted"/>